<comment type="caution">
    <text evidence="2">The sequence shown here is derived from an EMBL/GenBank/DDBJ whole genome shotgun (WGS) entry which is preliminary data.</text>
</comment>
<sequence length="72" mass="8035">MSSFKRKASEKFEVPNTSKTDNGAGSSIGGSRDGRKNIPLTEKASSSLRNVGTRKFQVSLKTSRHRPGYYRW</sequence>
<proteinExistence type="predicted"/>
<evidence type="ECO:0000256" key="1">
    <source>
        <dbReference type="SAM" id="MobiDB-lite"/>
    </source>
</evidence>
<organism evidence="2 3">
    <name type="scientific">Gryllus longicercus</name>
    <dbReference type="NCBI Taxonomy" id="2509291"/>
    <lineage>
        <taxon>Eukaryota</taxon>
        <taxon>Metazoa</taxon>
        <taxon>Ecdysozoa</taxon>
        <taxon>Arthropoda</taxon>
        <taxon>Hexapoda</taxon>
        <taxon>Insecta</taxon>
        <taxon>Pterygota</taxon>
        <taxon>Neoptera</taxon>
        <taxon>Polyneoptera</taxon>
        <taxon>Orthoptera</taxon>
        <taxon>Ensifera</taxon>
        <taxon>Gryllidea</taxon>
        <taxon>Grylloidea</taxon>
        <taxon>Gryllidae</taxon>
        <taxon>Gryllinae</taxon>
        <taxon>Gryllus</taxon>
    </lineage>
</organism>
<accession>A0AAN9Z660</accession>
<feature type="region of interest" description="Disordered" evidence="1">
    <location>
        <begin position="1"/>
        <end position="72"/>
    </location>
</feature>
<dbReference type="AlphaFoldDB" id="A0AAN9Z660"/>
<keyword evidence="3" id="KW-1185">Reference proteome</keyword>
<evidence type="ECO:0000313" key="3">
    <source>
        <dbReference type="Proteomes" id="UP001378592"/>
    </source>
</evidence>
<name>A0AAN9Z660_9ORTH</name>
<feature type="compositionally biased region" description="Basic residues" evidence="1">
    <location>
        <begin position="62"/>
        <end position="72"/>
    </location>
</feature>
<reference evidence="2 3" key="1">
    <citation type="submission" date="2024-03" db="EMBL/GenBank/DDBJ databases">
        <title>The genome assembly and annotation of the cricket Gryllus longicercus Weissman &amp; Gray.</title>
        <authorList>
            <person name="Szrajer S."/>
            <person name="Gray D."/>
            <person name="Ylla G."/>
        </authorList>
    </citation>
    <scope>NUCLEOTIDE SEQUENCE [LARGE SCALE GENOMIC DNA]</scope>
    <source>
        <strain evidence="2">DAG 2021-001</strain>
        <tissue evidence="2">Whole body minus gut</tissue>
    </source>
</reference>
<protein>
    <submittedName>
        <fullName evidence="2">Uncharacterized protein</fullName>
    </submittedName>
</protein>
<evidence type="ECO:0000313" key="2">
    <source>
        <dbReference type="EMBL" id="KAK7863085.1"/>
    </source>
</evidence>
<dbReference type="EMBL" id="JAZDUA010000242">
    <property type="protein sequence ID" value="KAK7863085.1"/>
    <property type="molecule type" value="Genomic_DNA"/>
</dbReference>
<feature type="compositionally biased region" description="Polar residues" evidence="1">
    <location>
        <begin position="15"/>
        <end position="25"/>
    </location>
</feature>
<gene>
    <name evidence="2" type="ORF">R5R35_011007</name>
</gene>
<dbReference type="Proteomes" id="UP001378592">
    <property type="component" value="Unassembled WGS sequence"/>
</dbReference>